<protein>
    <recommendedName>
        <fullName evidence="4">Major facilitator superfamily (MFS) profile domain-containing protein</fullName>
    </recommendedName>
</protein>
<dbReference type="InterPro" id="IPR020846">
    <property type="entry name" value="MFS_dom"/>
</dbReference>
<feature type="transmembrane region" description="Helical" evidence="3">
    <location>
        <begin position="171"/>
        <end position="191"/>
    </location>
</feature>
<dbReference type="InterPro" id="IPR050327">
    <property type="entry name" value="Proton-linked_MCT"/>
</dbReference>
<comment type="similarity">
    <text evidence="2">Belongs to the major facilitator superfamily. Monocarboxylate porter (TC 2.A.1.13) family.</text>
</comment>
<sequence length="448" mass="48884">MNEEVKVPSSDKIVPKDDKENTLIGTEVFTVNEVKAEIPDGGLQAWTVLFGCFCGIFAIYSINYSWGVFLNHYNAVVFPGELNQLSWIGSICIALYFWIGPVNEWVTRKLGYTRMLPIATIICPLAMMLASISHQIWHLYLTQGVLFGLGASLVWFPCIGAPQQWFSKKRGLAVGITISGCGIGGLIVSNVCQLAIEHLDYRWALRISGFICFFFMVIATFLIKECPAYAAQAPQQCGTAAANRSIVQTQLSLLRNPQFITLLIIGFVTTFGYLVSLTHTVSYANFIGLDAWVGTNLSAIMSAVNAVSMLAIGGISDKLGRINCLFVCTLLSGIFSLSVWTTAHNEAAIWIYVVLYGFFGAGYIILFGAVLPEVAGYENISAANGLLYFTNLFGYLFGTPITSAIITHSDPPNYTGGIVWSGLLMSVGGLFCLLLRIVRGGWNPCIKI</sequence>
<evidence type="ECO:0000259" key="4">
    <source>
        <dbReference type="PROSITE" id="PS50850"/>
    </source>
</evidence>
<gene>
    <name evidence="5" type="ORF">HMPREF1544_10725</name>
</gene>
<dbReference type="OrthoDB" id="6499973at2759"/>
<dbReference type="InParanoid" id="S2IXQ2"/>
<feature type="domain" description="Major facilitator superfamily (MFS) profile" evidence="4">
    <location>
        <begin position="44"/>
        <end position="440"/>
    </location>
</feature>
<dbReference type="GO" id="GO:0016020">
    <property type="term" value="C:membrane"/>
    <property type="evidence" value="ECO:0007669"/>
    <property type="project" value="UniProtKB-SubCell"/>
</dbReference>
<dbReference type="AlphaFoldDB" id="S2IXQ2"/>
<dbReference type="Proteomes" id="UP000014254">
    <property type="component" value="Unassembled WGS sequence"/>
</dbReference>
<dbReference type="EMBL" id="KE124110">
    <property type="protein sequence ID" value="EPB82516.1"/>
    <property type="molecule type" value="Genomic_DNA"/>
</dbReference>
<dbReference type="InterPro" id="IPR036259">
    <property type="entry name" value="MFS_trans_sf"/>
</dbReference>
<name>S2IXQ2_MUCC1</name>
<dbReference type="PROSITE" id="PS50850">
    <property type="entry name" value="MFS"/>
    <property type="match status" value="1"/>
</dbReference>
<dbReference type="Gene3D" id="1.20.1250.20">
    <property type="entry name" value="MFS general substrate transporter like domains"/>
    <property type="match status" value="2"/>
</dbReference>
<dbReference type="GO" id="GO:0022857">
    <property type="term" value="F:transmembrane transporter activity"/>
    <property type="evidence" value="ECO:0007669"/>
    <property type="project" value="InterPro"/>
</dbReference>
<reference evidence="6" key="1">
    <citation type="submission" date="2013-05" db="EMBL/GenBank/DDBJ databases">
        <title>The Genome sequence of Mucor circinelloides f. circinelloides 1006PhL.</title>
        <authorList>
            <consortium name="The Broad Institute Genomics Platform"/>
            <person name="Cuomo C."/>
            <person name="Earl A."/>
            <person name="Findley K."/>
            <person name="Lee S.C."/>
            <person name="Walker B."/>
            <person name="Young S."/>
            <person name="Zeng Q."/>
            <person name="Gargeya S."/>
            <person name="Fitzgerald M."/>
            <person name="Haas B."/>
            <person name="Abouelleil A."/>
            <person name="Allen A.W."/>
            <person name="Alvarado L."/>
            <person name="Arachchi H.M."/>
            <person name="Berlin A.M."/>
            <person name="Chapman S.B."/>
            <person name="Gainer-Dewar J."/>
            <person name="Goldberg J."/>
            <person name="Griggs A."/>
            <person name="Gujja S."/>
            <person name="Hansen M."/>
            <person name="Howarth C."/>
            <person name="Imamovic A."/>
            <person name="Ireland A."/>
            <person name="Larimer J."/>
            <person name="McCowan C."/>
            <person name="Murphy C."/>
            <person name="Pearson M."/>
            <person name="Poon T.W."/>
            <person name="Priest M."/>
            <person name="Roberts A."/>
            <person name="Saif S."/>
            <person name="Shea T."/>
            <person name="Sisk P."/>
            <person name="Sykes S."/>
            <person name="Wortman J."/>
            <person name="Nusbaum C."/>
            <person name="Birren B."/>
        </authorList>
    </citation>
    <scope>NUCLEOTIDE SEQUENCE [LARGE SCALE GENOMIC DNA]</scope>
    <source>
        <strain evidence="6">1006PhL</strain>
    </source>
</reference>
<feature type="transmembrane region" description="Helical" evidence="3">
    <location>
        <begin position="259"/>
        <end position="279"/>
    </location>
</feature>
<comment type="subcellular location">
    <subcellularLocation>
        <location evidence="1">Membrane</location>
        <topology evidence="1">Multi-pass membrane protein</topology>
    </subcellularLocation>
</comment>
<dbReference type="InterPro" id="IPR011701">
    <property type="entry name" value="MFS"/>
</dbReference>
<dbReference type="Pfam" id="PF07690">
    <property type="entry name" value="MFS_1"/>
    <property type="match status" value="1"/>
</dbReference>
<feature type="transmembrane region" description="Helical" evidence="3">
    <location>
        <begin position="386"/>
        <end position="406"/>
    </location>
</feature>
<feature type="transmembrane region" description="Helical" evidence="3">
    <location>
        <begin position="111"/>
        <end position="132"/>
    </location>
</feature>
<evidence type="ECO:0000256" key="3">
    <source>
        <dbReference type="SAM" id="Phobius"/>
    </source>
</evidence>
<keyword evidence="3" id="KW-0472">Membrane</keyword>
<keyword evidence="3" id="KW-1133">Transmembrane helix</keyword>
<evidence type="ECO:0000313" key="6">
    <source>
        <dbReference type="Proteomes" id="UP000014254"/>
    </source>
</evidence>
<feature type="transmembrane region" description="Helical" evidence="3">
    <location>
        <begin position="82"/>
        <end position="99"/>
    </location>
</feature>
<dbReference type="VEuPathDB" id="FungiDB:HMPREF1544_10725"/>
<feature type="transmembrane region" description="Helical" evidence="3">
    <location>
        <begin position="418"/>
        <end position="438"/>
    </location>
</feature>
<organism evidence="5 6">
    <name type="scientific">Mucor circinelloides f. circinelloides (strain 1006PhL)</name>
    <name type="common">Mucormycosis agent</name>
    <name type="synonym">Calyptromyces circinelloides</name>
    <dbReference type="NCBI Taxonomy" id="1220926"/>
    <lineage>
        <taxon>Eukaryota</taxon>
        <taxon>Fungi</taxon>
        <taxon>Fungi incertae sedis</taxon>
        <taxon>Mucoromycota</taxon>
        <taxon>Mucoromycotina</taxon>
        <taxon>Mucoromycetes</taxon>
        <taxon>Mucorales</taxon>
        <taxon>Mucorineae</taxon>
        <taxon>Mucoraceae</taxon>
        <taxon>Mucor</taxon>
    </lineage>
</organism>
<proteinExistence type="inferred from homology"/>
<feature type="transmembrane region" description="Helical" evidence="3">
    <location>
        <begin position="349"/>
        <end position="374"/>
    </location>
</feature>
<dbReference type="PANTHER" id="PTHR11360">
    <property type="entry name" value="MONOCARBOXYLATE TRANSPORTER"/>
    <property type="match status" value="1"/>
</dbReference>
<accession>S2IXQ2</accession>
<feature type="transmembrane region" description="Helical" evidence="3">
    <location>
        <begin position="291"/>
        <end position="312"/>
    </location>
</feature>
<feature type="transmembrane region" description="Helical" evidence="3">
    <location>
        <begin position="138"/>
        <end position="159"/>
    </location>
</feature>
<feature type="transmembrane region" description="Helical" evidence="3">
    <location>
        <begin position="324"/>
        <end position="343"/>
    </location>
</feature>
<keyword evidence="6" id="KW-1185">Reference proteome</keyword>
<dbReference type="eggNOG" id="KOG2504">
    <property type="taxonomic scope" value="Eukaryota"/>
</dbReference>
<evidence type="ECO:0000256" key="2">
    <source>
        <dbReference type="ARBA" id="ARBA00006727"/>
    </source>
</evidence>
<dbReference type="SUPFAM" id="SSF103473">
    <property type="entry name" value="MFS general substrate transporter"/>
    <property type="match status" value="1"/>
</dbReference>
<evidence type="ECO:0000256" key="1">
    <source>
        <dbReference type="ARBA" id="ARBA00004141"/>
    </source>
</evidence>
<dbReference type="PANTHER" id="PTHR11360:SF284">
    <property type="entry name" value="EG:103B4.3 PROTEIN-RELATED"/>
    <property type="match status" value="1"/>
</dbReference>
<evidence type="ECO:0000313" key="5">
    <source>
        <dbReference type="EMBL" id="EPB82516.1"/>
    </source>
</evidence>
<feature type="transmembrane region" description="Helical" evidence="3">
    <location>
        <begin position="203"/>
        <end position="223"/>
    </location>
</feature>
<keyword evidence="3" id="KW-0812">Transmembrane</keyword>
<feature type="transmembrane region" description="Helical" evidence="3">
    <location>
        <begin position="43"/>
        <end position="62"/>
    </location>
</feature>